<dbReference type="InterPro" id="IPR006073">
    <property type="entry name" value="GTP-bd"/>
</dbReference>
<evidence type="ECO:0000259" key="7">
    <source>
        <dbReference type="PROSITE" id="PS51710"/>
    </source>
</evidence>
<dbReference type="InterPro" id="IPR012675">
    <property type="entry name" value="Beta-grasp_dom_sf"/>
</dbReference>
<dbReference type="Gene3D" id="3.40.50.300">
    <property type="entry name" value="P-loop containing nucleotide triphosphate hydrolases"/>
    <property type="match status" value="1"/>
</dbReference>
<dbReference type="PRINTS" id="PR00326">
    <property type="entry name" value="GTP1OBG"/>
</dbReference>
<dbReference type="SUPFAM" id="SSF81271">
    <property type="entry name" value="TGS-like"/>
    <property type="match status" value="1"/>
</dbReference>
<evidence type="ECO:0000256" key="3">
    <source>
        <dbReference type="ARBA" id="ARBA00022741"/>
    </source>
</evidence>
<sequence length="367" mass="40747">MILSSMKIGLVGLPLVGKTTLFNLLTGADIQVSQFSVGKVDSNMGIAKIPDDRIDFLTEMYKPKKITPATIEVIDVPGLVSGSSAGKGVGNQFLDAIRKVDALVHIIRVFENNDVPHAEGTIDPMRDIETINMELLFSDLSIIENRIDRIVNSKKITKEIAAELEVLKKCKQGLEEGLLINNLELNEEEGELLKTFGFLSEKPLLLVANIDENQLVSQDYPQKNALLTFVKERNIPLIEICGKTELEINQLEPEDKEMFMSELGIEEPGIDKLAKVAYDYLGLISFLTAGQDEVKAWTIRKSTVAKRAAGKIHSDIEKGFIRAEVVKFNNLKELGSMAKVKEKGLATLEGKEYIVEDGDIINFRFNV</sequence>
<evidence type="ECO:0000256" key="1">
    <source>
        <dbReference type="ARBA" id="ARBA00001946"/>
    </source>
</evidence>
<comment type="similarity">
    <text evidence="6">Belongs to the TRAFAC class OBG-HflX-like GTPase superfamily. OBG GTPase family. YchF/OLA1 subfamily.</text>
</comment>
<keyword evidence="3 6" id="KW-0547">Nucleotide-binding</keyword>
<keyword evidence="4 6" id="KW-0067">ATP-binding</keyword>
<dbReference type="GO" id="GO:0016887">
    <property type="term" value="F:ATP hydrolysis activity"/>
    <property type="evidence" value="ECO:0007669"/>
    <property type="project" value="UniProtKB-UniRule"/>
</dbReference>
<dbReference type="Pfam" id="PF06071">
    <property type="entry name" value="YchF-GTPase_C"/>
    <property type="match status" value="1"/>
</dbReference>
<keyword evidence="2" id="KW-0479">Metal-binding</keyword>
<reference evidence="9 10" key="1">
    <citation type="submission" date="2016-10" db="EMBL/GenBank/DDBJ databases">
        <authorList>
            <person name="de Groot N.N."/>
        </authorList>
    </citation>
    <scope>NUCLEOTIDE SEQUENCE [LARGE SCALE GENOMIC DNA]</scope>
    <source>
        <strain evidence="9 10">DSM 18978</strain>
    </source>
</reference>
<dbReference type="Gene3D" id="3.10.20.30">
    <property type="match status" value="1"/>
</dbReference>
<dbReference type="PROSITE" id="PS51710">
    <property type="entry name" value="G_OBG"/>
    <property type="match status" value="1"/>
</dbReference>
<dbReference type="RefSeq" id="WP_330389240.1">
    <property type="nucleotide sequence ID" value="NZ_FMUS01000036.1"/>
</dbReference>
<evidence type="ECO:0000259" key="8">
    <source>
        <dbReference type="PROSITE" id="PS51880"/>
    </source>
</evidence>
<dbReference type="GO" id="GO:0005524">
    <property type="term" value="F:ATP binding"/>
    <property type="evidence" value="ECO:0007669"/>
    <property type="project" value="UniProtKB-UniRule"/>
</dbReference>
<dbReference type="PANTHER" id="PTHR23305">
    <property type="entry name" value="OBG GTPASE FAMILY"/>
    <property type="match status" value="1"/>
</dbReference>
<dbReference type="NCBIfam" id="TIGR00092">
    <property type="entry name" value="redox-regulated ATPase YchF"/>
    <property type="match status" value="1"/>
</dbReference>
<dbReference type="EMBL" id="FMUS01000036">
    <property type="protein sequence ID" value="SCZ06837.1"/>
    <property type="molecule type" value="Genomic_DNA"/>
</dbReference>
<dbReference type="GO" id="GO:0046872">
    <property type="term" value="F:metal ion binding"/>
    <property type="evidence" value="ECO:0007669"/>
    <property type="project" value="UniProtKB-KW"/>
</dbReference>
<dbReference type="CDD" id="cd04867">
    <property type="entry name" value="TGS_YchF_OLA1"/>
    <property type="match status" value="1"/>
</dbReference>
<dbReference type="InterPro" id="IPR023192">
    <property type="entry name" value="TGS-like_dom_sf"/>
</dbReference>
<dbReference type="PROSITE" id="PS51880">
    <property type="entry name" value="TGS"/>
    <property type="match status" value="1"/>
</dbReference>
<dbReference type="InterPro" id="IPR012676">
    <property type="entry name" value="TGS-like"/>
</dbReference>
<accession>A0A1G5L1V4</accession>
<feature type="domain" description="OBG-type G" evidence="7">
    <location>
        <begin position="6"/>
        <end position="260"/>
    </location>
</feature>
<dbReference type="AlphaFoldDB" id="A0A1G5L1V4"/>
<organism evidence="9 10">
    <name type="scientific">Alkaliphilus peptidifermentans DSM 18978</name>
    <dbReference type="NCBI Taxonomy" id="1120976"/>
    <lineage>
        <taxon>Bacteria</taxon>
        <taxon>Bacillati</taxon>
        <taxon>Bacillota</taxon>
        <taxon>Clostridia</taxon>
        <taxon>Peptostreptococcales</taxon>
        <taxon>Natronincolaceae</taxon>
        <taxon>Alkaliphilus</taxon>
    </lineage>
</organism>
<dbReference type="PIRSF" id="PIRSF006641">
    <property type="entry name" value="CHP00092"/>
    <property type="match status" value="1"/>
</dbReference>
<dbReference type="FunFam" id="3.10.20.30:FF:000001">
    <property type="entry name" value="Ribosome-binding ATPase YchF"/>
    <property type="match status" value="1"/>
</dbReference>
<dbReference type="FunFam" id="1.10.150.300:FF:000001">
    <property type="entry name" value="Ribosome-binding ATPase YchF"/>
    <property type="match status" value="1"/>
</dbReference>
<dbReference type="InterPro" id="IPR027417">
    <property type="entry name" value="P-loop_NTPase"/>
</dbReference>
<evidence type="ECO:0000256" key="6">
    <source>
        <dbReference type="HAMAP-Rule" id="MF_00944"/>
    </source>
</evidence>
<dbReference type="SUPFAM" id="SSF52540">
    <property type="entry name" value="P-loop containing nucleoside triphosphate hydrolases"/>
    <property type="match status" value="1"/>
</dbReference>
<comment type="caution">
    <text evidence="6">Lacks conserved residue(s) required for the propagation of feature annotation.</text>
</comment>
<protein>
    <recommendedName>
        <fullName evidence="6">Ribosome-binding ATPase YchF</fullName>
    </recommendedName>
</protein>
<dbReference type="Proteomes" id="UP000198636">
    <property type="component" value="Unassembled WGS sequence"/>
</dbReference>
<evidence type="ECO:0000313" key="9">
    <source>
        <dbReference type="EMBL" id="SCZ06837.1"/>
    </source>
</evidence>
<dbReference type="InterPro" id="IPR004095">
    <property type="entry name" value="TGS"/>
</dbReference>
<dbReference type="STRING" id="1120976.SAMN03080606_03982"/>
<comment type="function">
    <text evidence="6">ATPase that binds to both the 70S ribosome and the 50S ribosomal subunit in a nucleotide-independent manner.</text>
</comment>
<dbReference type="HAMAP" id="MF_00944">
    <property type="entry name" value="YchF_OLA1_ATPase"/>
    <property type="match status" value="1"/>
</dbReference>
<dbReference type="Gene3D" id="1.10.150.300">
    <property type="entry name" value="TGS-like domain"/>
    <property type="match status" value="1"/>
</dbReference>
<keyword evidence="5" id="KW-0460">Magnesium</keyword>
<evidence type="ECO:0000256" key="5">
    <source>
        <dbReference type="ARBA" id="ARBA00022842"/>
    </source>
</evidence>
<name>A0A1G5L1V4_9FIRM</name>
<dbReference type="GO" id="GO:0005525">
    <property type="term" value="F:GTP binding"/>
    <property type="evidence" value="ECO:0007669"/>
    <property type="project" value="InterPro"/>
</dbReference>
<dbReference type="InterPro" id="IPR004396">
    <property type="entry name" value="ATPase_YchF/OLA1"/>
</dbReference>
<dbReference type="InterPro" id="IPR031167">
    <property type="entry name" value="G_OBG"/>
</dbReference>
<dbReference type="GO" id="GO:0005737">
    <property type="term" value="C:cytoplasm"/>
    <property type="evidence" value="ECO:0007669"/>
    <property type="project" value="TreeGrafter"/>
</dbReference>
<keyword evidence="10" id="KW-1185">Reference proteome</keyword>
<proteinExistence type="inferred from homology"/>
<gene>
    <name evidence="6" type="primary">ychF</name>
    <name evidence="9" type="ORF">SAMN03080606_03982</name>
</gene>
<evidence type="ECO:0000313" key="10">
    <source>
        <dbReference type="Proteomes" id="UP000198636"/>
    </source>
</evidence>
<dbReference type="PANTHER" id="PTHR23305:SF18">
    <property type="entry name" value="OBG-TYPE G DOMAIN-CONTAINING PROTEIN"/>
    <property type="match status" value="1"/>
</dbReference>
<evidence type="ECO:0000256" key="2">
    <source>
        <dbReference type="ARBA" id="ARBA00022723"/>
    </source>
</evidence>
<dbReference type="GO" id="GO:0043023">
    <property type="term" value="F:ribosomal large subunit binding"/>
    <property type="evidence" value="ECO:0007669"/>
    <property type="project" value="UniProtKB-UniRule"/>
</dbReference>
<comment type="cofactor">
    <cofactor evidence="1">
        <name>Mg(2+)</name>
        <dbReference type="ChEBI" id="CHEBI:18420"/>
    </cofactor>
</comment>
<feature type="domain" description="TGS" evidence="8">
    <location>
        <begin position="282"/>
        <end position="365"/>
    </location>
</feature>
<evidence type="ECO:0000256" key="4">
    <source>
        <dbReference type="ARBA" id="ARBA00022840"/>
    </source>
</evidence>
<dbReference type="InterPro" id="IPR013029">
    <property type="entry name" value="YchF_C"/>
</dbReference>
<dbReference type="Pfam" id="PF01926">
    <property type="entry name" value="MMR_HSR1"/>
    <property type="match status" value="1"/>
</dbReference>